<dbReference type="PROSITE" id="PS51781">
    <property type="entry name" value="SH3B"/>
    <property type="match status" value="1"/>
</dbReference>
<keyword evidence="3" id="KW-1185">Reference proteome</keyword>
<sequence>MKIIILRSLVFVLVSLFSTMSLAFDYFIVNADSPIYSAPDSGGKPLTHLSQGNVLLQIEKQGAWSKVFFLSTDRQPLKGWLPSNRLTAQHQQSQAQAKPNQPLDGKALIVSANSLRLRQGPGTQYAVVGSLKQNQQVAEQAREGDWVKVAYRNAAGKRVEAWTAGRYLRAQP</sequence>
<dbReference type="OrthoDB" id="9816009at2"/>
<dbReference type="AlphaFoldDB" id="A0A430KS96"/>
<dbReference type="Proteomes" id="UP000283087">
    <property type="component" value="Unassembled WGS sequence"/>
</dbReference>
<evidence type="ECO:0000313" key="3">
    <source>
        <dbReference type="Proteomes" id="UP000283087"/>
    </source>
</evidence>
<comment type="caution">
    <text evidence="2">The sequence shown here is derived from an EMBL/GenBank/DDBJ whole genome shotgun (WGS) entry which is preliminary data.</text>
</comment>
<name>A0A430KS96_9GAMM</name>
<organism evidence="2 3">
    <name type="scientific">Amphritea opalescens</name>
    <dbReference type="NCBI Taxonomy" id="2490544"/>
    <lineage>
        <taxon>Bacteria</taxon>
        <taxon>Pseudomonadati</taxon>
        <taxon>Pseudomonadota</taxon>
        <taxon>Gammaproteobacteria</taxon>
        <taxon>Oceanospirillales</taxon>
        <taxon>Oceanospirillaceae</taxon>
        <taxon>Amphritea</taxon>
    </lineage>
</organism>
<dbReference type="Pfam" id="PF08239">
    <property type="entry name" value="SH3_3"/>
    <property type="match status" value="1"/>
</dbReference>
<reference evidence="2 3" key="1">
    <citation type="submission" date="2018-11" db="EMBL/GenBank/DDBJ databases">
        <title>The draft genome sequence of Amphritea opalescens ANRC-JH13T.</title>
        <authorList>
            <person name="Fang Z."/>
            <person name="Zhang Y."/>
            <person name="Han X."/>
        </authorList>
    </citation>
    <scope>NUCLEOTIDE SEQUENCE [LARGE SCALE GENOMIC DNA]</scope>
    <source>
        <strain evidence="2 3">ANRC-JH13</strain>
    </source>
</reference>
<protein>
    <submittedName>
        <fullName evidence="2">SH3 domain-containing protein</fullName>
    </submittedName>
</protein>
<gene>
    <name evidence="2" type="ORF">EH243_07160</name>
</gene>
<evidence type="ECO:0000259" key="1">
    <source>
        <dbReference type="PROSITE" id="PS51781"/>
    </source>
</evidence>
<dbReference type="InterPro" id="IPR003646">
    <property type="entry name" value="SH3-like_bac-type"/>
</dbReference>
<accession>A0A430KS96</accession>
<dbReference type="RefSeq" id="WP_126157966.1">
    <property type="nucleotide sequence ID" value="NZ_RQXW01000005.1"/>
</dbReference>
<evidence type="ECO:0000313" key="2">
    <source>
        <dbReference type="EMBL" id="RTE66367.1"/>
    </source>
</evidence>
<feature type="domain" description="SH3b" evidence="1">
    <location>
        <begin position="105"/>
        <end position="172"/>
    </location>
</feature>
<dbReference type="Gene3D" id="2.30.30.40">
    <property type="entry name" value="SH3 Domains"/>
    <property type="match status" value="1"/>
</dbReference>
<proteinExistence type="predicted"/>
<dbReference type="EMBL" id="RQXW01000005">
    <property type="protein sequence ID" value="RTE66367.1"/>
    <property type="molecule type" value="Genomic_DNA"/>
</dbReference>